<dbReference type="InterPro" id="IPR046357">
    <property type="entry name" value="PPIase_dom_sf"/>
</dbReference>
<evidence type="ECO:0000256" key="7">
    <source>
        <dbReference type="SAM" id="SignalP"/>
    </source>
</evidence>
<protein>
    <recommendedName>
        <fullName evidence="2 5">peptidylprolyl isomerase</fullName>
        <ecNumber evidence="2 5">5.2.1.8</ecNumber>
    </recommendedName>
</protein>
<comment type="caution">
    <text evidence="9">The sequence shown here is derived from an EMBL/GenBank/DDBJ whole genome shotgun (WGS) entry which is preliminary data.</text>
</comment>
<feature type="signal peptide" evidence="7">
    <location>
        <begin position="1"/>
        <end position="29"/>
    </location>
</feature>
<dbReference type="Gene3D" id="3.10.50.40">
    <property type="match status" value="1"/>
</dbReference>
<feature type="region of interest" description="Disordered" evidence="6">
    <location>
        <begin position="295"/>
        <end position="347"/>
    </location>
</feature>
<dbReference type="GO" id="GO:0003755">
    <property type="term" value="F:peptidyl-prolyl cis-trans isomerase activity"/>
    <property type="evidence" value="ECO:0007669"/>
    <property type="project" value="UniProtKB-KW"/>
</dbReference>
<feature type="domain" description="PPIase FKBP-type" evidence="8">
    <location>
        <begin position="215"/>
        <end position="281"/>
    </location>
</feature>
<evidence type="ECO:0000256" key="5">
    <source>
        <dbReference type="PROSITE-ProRule" id="PRU00277"/>
    </source>
</evidence>
<evidence type="ECO:0000313" key="10">
    <source>
        <dbReference type="Proteomes" id="UP000280726"/>
    </source>
</evidence>
<dbReference type="SUPFAM" id="SSF54534">
    <property type="entry name" value="FKBP-like"/>
    <property type="match status" value="1"/>
</dbReference>
<keyword evidence="7" id="KW-0732">Signal</keyword>
<evidence type="ECO:0000259" key="8">
    <source>
        <dbReference type="PROSITE" id="PS50059"/>
    </source>
</evidence>
<keyword evidence="4 5" id="KW-0413">Isomerase</keyword>
<feature type="chain" id="PRO_5038655011" description="peptidylprolyl isomerase" evidence="7">
    <location>
        <begin position="30"/>
        <end position="347"/>
    </location>
</feature>
<evidence type="ECO:0000256" key="3">
    <source>
        <dbReference type="ARBA" id="ARBA00023110"/>
    </source>
</evidence>
<dbReference type="EMBL" id="RKRA01000001">
    <property type="protein sequence ID" value="RPF28139.1"/>
    <property type="molecule type" value="Genomic_DNA"/>
</dbReference>
<evidence type="ECO:0000256" key="4">
    <source>
        <dbReference type="ARBA" id="ARBA00023235"/>
    </source>
</evidence>
<dbReference type="EC" id="5.2.1.8" evidence="2 5"/>
<evidence type="ECO:0000313" key="9">
    <source>
        <dbReference type="EMBL" id="RPF28139.1"/>
    </source>
</evidence>
<name>A0A3N4Z4B4_9MICO</name>
<evidence type="ECO:0000256" key="6">
    <source>
        <dbReference type="SAM" id="MobiDB-lite"/>
    </source>
</evidence>
<reference evidence="9 10" key="1">
    <citation type="submission" date="2018-11" db="EMBL/GenBank/DDBJ databases">
        <title>Sequencing the genomes of 1000 actinobacteria strains.</title>
        <authorList>
            <person name="Klenk H.-P."/>
        </authorList>
    </citation>
    <scope>NUCLEOTIDE SEQUENCE [LARGE SCALE GENOMIC DNA]</scope>
    <source>
        <strain evidence="9 10">DSM 14418</strain>
    </source>
</reference>
<dbReference type="PROSITE" id="PS50059">
    <property type="entry name" value="FKBP_PPIASE"/>
    <property type="match status" value="1"/>
</dbReference>
<dbReference type="AlphaFoldDB" id="A0A3N4Z4B4"/>
<evidence type="ECO:0000256" key="2">
    <source>
        <dbReference type="ARBA" id="ARBA00013194"/>
    </source>
</evidence>
<organism evidence="9 10">
    <name type="scientific">Georgenia muralis</name>
    <dbReference type="NCBI Taxonomy" id="154117"/>
    <lineage>
        <taxon>Bacteria</taxon>
        <taxon>Bacillati</taxon>
        <taxon>Actinomycetota</taxon>
        <taxon>Actinomycetes</taxon>
        <taxon>Micrococcales</taxon>
        <taxon>Bogoriellaceae</taxon>
        <taxon>Georgenia</taxon>
    </lineage>
</organism>
<gene>
    <name evidence="9" type="ORF">EDD32_2652</name>
</gene>
<proteinExistence type="predicted"/>
<dbReference type="InterPro" id="IPR001179">
    <property type="entry name" value="PPIase_FKBP_dom"/>
</dbReference>
<dbReference type="RefSeq" id="WP_123918170.1">
    <property type="nucleotide sequence ID" value="NZ_RKRA01000001.1"/>
</dbReference>
<accession>A0A3N4Z4B4</accession>
<comment type="catalytic activity">
    <reaction evidence="1 5">
        <text>[protein]-peptidylproline (omega=180) = [protein]-peptidylproline (omega=0)</text>
        <dbReference type="Rhea" id="RHEA:16237"/>
        <dbReference type="Rhea" id="RHEA-COMP:10747"/>
        <dbReference type="Rhea" id="RHEA-COMP:10748"/>
        <dbReference type="ChEBI" id="CHEBI:83833"/>
        <dbReference type="ChEBI" id="CHEBI:83834"/>
        <dbReference type="EC" id="5.2.1.8"/>
    </reaction>
</comment>
<dbReference type="PROSITE" id="PS51257">
    <property type="entry name" value="PROKAR_LIPOPROTEIN"/>
    <property type="match status" value="1"/>
</dbReference>
<dbReference type="Proteomes" id="UP000280726">
    <property type="component" value="Unassembled WGS sequence"/>
</dbReference>
<dbReference type="Pfam" id="PF00254">
    <property type="entry name" value="FKBP_C"/>
    <property type="match status" value="1"/>
</dbReference>
<evidence type="ECO:0000256" key="1">
    <source>
        <dbReference type="ARBA" id="ARBA00000971"/>
    </source>
</evidence>
<dbReference type="OrthoDB" id="25996at2"/>
<keyword evidence="3 5" id="KW-0697">Rotamase</keyword>
<keyword evidence="10" id="KW-1185">Reference proteome</keyword>
<sequence>MERSTRTQTTLRARAAALVAAFVALVMLAGCGDQDSPNEEETVDAVAVSGQFGSVPVVTFTPPLPLADSSVDVLIEGEGRELAEGEPMLLSLTAYDGEDGELVEDREVGVAQTLTLSREDVGEDLFPVLVGAQEGSRLLLRQPITEDDVDRMLLLVVDVLYTRARGEAVEPREGLPTVSLADDGAPSISLPEGEPPTALVVQPLIRGDGAQVRRGQSVTLQYTGVAWESGTDYDSTWAQGKVPQTIAIDEVFPGLRDGLVDQHVGSQVLLVIPPGLAQGTETLVLVVDILATSGGDEDAVVQESPEATEEPSEETEPASEEPASEDPAEETEPAEDTTEPAAEETTG</sequence>